<evidence type="ECO:0000313" key="12">
    <source>
        <dbReference type="RefSeq" id="XP_019624371.1"/>
    </source>
</evidence>
<evidence type="ECO:0000256" key="6">
    <source>
        <dbReference type="ARBA" id="ARBA00022837"/>
    </source>
</evidence>
<dbReference type="InterPro" id="IPR051941">
    <property type="entry name" value="BG_Antigen-Binding_Lectin"/>
</dbReference>
<dbReference type="AlphaFoldDB" id="A0A6P4Z464"/>
<evidence type="ECO:0000256" key="8">
    <source>
        <dbReference type="SAM" id="MobiDB-lite"/>
    </source>
</evidence>
<sequence>MTRHFEFVLALALLAGAVYPAKSMAQQPEEEQQLNKDASPDIEEAEMLLKELEDLVKKEVMAGNNSIDDHMAGLFGKRTWSPVNFRDPNVALGRSTYQSSTGHGGVSARAVDGNRSPHWGHNSCTHTNEEKDPWWYVDLGRHVTVDHVTIVNRRDCSERITPFDVHVGSSTDVARNRRCGGHHHFPPTETEKVVNCGGLGGRYVGIRLPGRRRILTLCEVEVYASPNLALGKPTSQSNVELNGFASRATDGCRDPYWGSQCCTHTPAEADPWLQVDLGRSVRVQWVVIMNRADCCRERLNPFAVHIGNNARVVQNPRCGGHHTIPAGKDKDAINCNGMRGRYVGIRLPGYGRILTVCEVEVYAGTVTKRTSEVRETEEKGCGEHEEGQSWVGDEEEHNCNCDAGEEFCYKVECGDDGEKKPIKGEEGMWTCEETEETEETAREFPEKTMENGMEDYKE</sequence>
<feature type="domain" description="F5/8 type C" evidence="10">
    <location>
        <begin position="210"/>
        <end position="364"/>
    </location>
</feature>
<keyword evidence="5" id="KW-0430">Lectin</keyword>
<dbReference type="GeneID" id="109470038"/>
<feature type="region of interest" description="Disordered" evidence="8">
    <location>
        <begin position="424"/>
        <end position="458"/>
    </location>
</feature>
<dbReference type="InterPro" id="IPR000421">
    <property type="entry name" value="FA58C"/>
</dbReference>
<dbReference type="GO" id="GO:0010185">
    <property type="term" value="P:regulation of cellular defense response"/>
    <property type="evidence" value="ECO:0007669"/>
    <property type="project" value="UniProtKB-ARBA"/>
</dbReference>
<evidence type="ECO:0000256" key="3">
    <source>
        <dbReference type="ARBA" id="ARBA00011233"/>
    </source>
</evidence>
<dbReference type="PANTHER" id="PTHR45713:SF6">
    <property type="entry name" value="F5_8 TYPE C DOMAIN-CONTAINING PROTEIN"/>
    <property type="match status" value="1"/>
</dbReference>
<evidence type="ECO:0000313" key="11">
    <source>
        <dbReference type="Proteomes" id="UP000515135"/>
    </source>
</evidence>
<comment type="function">
    <text evidence="1">Acts as a defensive agent. Recognizes blood group fucosylated oligosaccharides including A, B, H and Lewis B-type antigens. Does not recognize Lewis A antigen and has low affinity for monovalent haptens.</text>
</comment>
<dbReference type="Pfam" id="PF22633">
    <property type="entry name" value="F5_F8_type_C_2"/>
    <property type="match status" value="2"/>
</dbReference>
<evidence type="ECO:0000259" key="10">
    <source>
        <dbReference type="PROSITE" id="PS50022"/>
    </source>
</evidence>
<dbReference type="KEGG" id="bbel:109470038"/>
<dbReference type="RefSeq" id="XP_019624371.1">
    <property type="nucleotide sequence ID" value="XM_019768812.1"/>
</dbReference>
<gene>
    <name evidence="12" type="primary">LOC109470038</name>
</gene>
<dbReference type="GO" id="GO:0042806">
    <property type="term" value="F:fucose binding"/>
    <property type="evidence" value="ECO:0007669"/>
    <property type="project" value="UniProtKB-ARBA"/>
</dbReference>
<dbReference type="PROSITE" id="PS50022">
    <property type="entry name" value="FA58C_3"/>
    <property type="match status" value="1"/>
</dbReference>
<feature type="signal peptide" evidence="9">
    <location>
        <begin position="1"/>
        <end position="25"/>
    </location>
</feature>
<keyword evidence="9" id="KW-0732">Signal</keyword>
<keyword evidence="4" id="KW-0479">Metal-binding</keyword>
<dbReference type="PANTHER" id="PTHR45713">
    <property type="entry name" value="FTP DOMAIN-CONTAINING PROTEIN"/>
    <property type="match status" value="1"/>
</dbReference>
<protein>
    <submittedName>
        <fullName evidence="12">Uncharacterized protein LOC109470038 isoform X1</fullName>
    </submittedName>
</protein>
<keyword evidence="6" id="KW-0106">Calcium</keyword>
<dbReference type="SMART" id="SM00607">
    <property type="entry name" value="FTP"/>
    <property type="match status" value="2"/>
</dbReference>
<reference evidence="12" key="1">
    <citation type="submission" date="2025-08" db="UniProtKB">
        <authorList>
            <consortium name="RefSeq"/>
        </authorList>
    </citation>
    <scope>IDENTIFICATION</scope>
    <source>
        <tissue evidence="12">Gonad</tissue>
    </source>
</reference>
<dbReference type="OrthoDB" id="547680at2759"/>
<accession>A0A6P4Z464</accession>
<dbReference type="Gene3D" id="2.60.120.260">
    <property type="entry name" value="Galactose-binding domain-like"/>
    <property type="match status" value="2"/>
</dbReference>
<comment type="subunit">
    <text evidence="3">Homotrimer.</text>
</comment>
<evidence type="ECO:0000256" key="7">
    <source>
        <dbReference type="ARBA" id="ARBA00023157"/>
    </source>
</evidence>
<evidence type="ECO:0000256" key="5">
    <source>
        <dbReference type="ARBA" id="ARBA00022734"/>
    </source>
</evidence>
<evidence type="ECO:0000256" key="2">
    <source>
        <dbReference type="ARBA" id="ARBA00010147"/>
    </source>
</evidence>
<evidence type="ECO:0000256" key="1">
    <source>
        <dbReference type="ARBA" id="ARBA00002219"/>
    </source>
</evidence>
<proteinExistence type="inferred from homology"/>
<evidence type="ECO:0000256" key="4">
    <source>
        <dbReference type="ARBA" id="ARBA00022723"/>
    </source>
</evidence>
<feature type="compositionally biased region" description="Basic and acidic residues" evidence="8">
    <location>
        <begin position="439"/>
        <end position="458"/>
    </location>
</feature>
<name>A0A6P4Z464_BRABE</name>
<dbReference type="InterPro" id="IPR008979">
    <property type="entry name" value="Galactose-bd-like_sf"/>
</dbReference>
<dbReference type="Proteomes" id="UP000515135">
    <property type="component" value="Unplaced"/>
</dbReference>
<organism evidence="11 12">
    <name type="scientific">Branchiostoma belcheri</name>
    <name type="common">Amphioxus</name>
    <dbReference type="NCBI Taxonomy" id="7741"/>
    <lineage>
        <taxon>Eukaryota</taxon>
        <taxon>Metazoa</taxon>
        <taxon>Chordata</taxon>
        <taxon>Cephalochordata</taxon>
        <taxon>Leptocardii</taxon>
        <taxon>Amphioxiformes</taxon>
        <taxon>Branchiostomatidae</taxon>
        <taxon>Branchiostoma</taxon>
    </lineage>
</organism>
<feature type="chain" id="PRO_5027694915" evidence="9">
    <location>
        <begin position="26"/>
        <end position="458"/>
    </location>
</feature>
<dbReference type="GO" id="GO:0001868">
    <property type="term" value="P:regulation of complement activation, lectin pathway"/>
    <property type="evidence" value="ECO:0007669"/>
    <property type="project" value="UniProtKB-ARBA"/>
</dbReference>
<dbReference type="GO" id="GO:0046872">
    <property type="term" value="F:metal ion binding"/>
    <property type="evidence" value="ECO:0007669"/>
    <property type="project" value="UniProtKB-KW"/>
</dbReference>
<keyword evidence="11" id="KW-1185">Reference proteome</keyword>
<dbReference type="SUPFAM" id="SSF49785">
    <property type="entry name" value="Galactose-binding domain-like"/>
    <property type="match status" value="2"/>
</dbReference>
<dbReference type="InterPro" id="IPR006585">
    <property type="entry name" value="FTP1"/>
</dbReference>
<comment type="similarity">
    <text evidence="2">Belongs to the fucolectin family.</text>
</comment>
<evidence type="ECO:0000256" key="9">
    <source>
        <dbReference type="SAM" id="SignalP"/>
    </source>
</evidence>
<keyword evidence="7" id="KW-1015">Disulfide bond</keyword>